<dbReference type="Proteomes" id="UP000070700">
    <property type="component" value="Unassembled WGS sequence"/>
</dbReference>
<feature type="compositionally biased region" description="Low complexity" evidence="1">
    <location>
        <begin position="137"/>
        <end position="148"/>
    </location>
</feature>
<feature type="compositionally biased region" description="Basic and acidic residues" evidence="1">
    <location>
        <begin position="15"/>
        <end position="25"/>
    </location>
</feature>
<dbReference type="GeneID" id="28824065"/>
<organism evidence="2 3">
    <name type="scientific">Mollisia scopiformis</name>
    <name type="common">Conifer needle endophyte fungus</name>
    <name type="synonym">Phialocephala scopiformis</name>
    <dbReference type="NCBI Taxonomy" id="149040"/>
    <lineage>
        <taxon>Eukaryota</taxon>
        <taxon>Fungi</taxon>
        <taxon>Dikarya</taxon>
        <taxon>Ascomycota</taxon>
        <taxon>Pezizomycotina</taxon>
        <taxon>Leotiomycetes</taxon>
        <taxon>Helotiales</taxon>
        <taxon>Mollisiaceae</taxon>
        <taxon>Mollisia</taxon>
    </lineage>
</organism>
<feature type="compositionally biased region" description="Low complexity" evidence="1">
    <location>
        <begin position="101"/>
        <end position="112"/>
    </location>
</feature>
<evidence type="ECO:0000313" key="2">
    <source>
        <dbReference type="EMBL" id="KUJ21000.1"/>
    </source>
</evidence>
<name>A0A194XL87_MOLSC</name>
<dbReference type="InParanoid" id="A0A194XL87"/>
<feature type="compositionally biased region" description="Low complexity" evidence="1">
    <location>
        <begin position="156"/>
        <end position="168"/>
    </location>
</feature>
<accession>A0A194XL87</accession>
<feature type="region of interest" description="Disordered" evidence="1">
    <location>
        <begin position="1"/>
        <end position="190"/>
    </location>
</feature>
<dbReference type="KEGG" id="psco:LY89DRAFT_681634"/>
<evidence type="ECO:0000313" key="3">
    <source>
        <dbReference type="Proteomes" id="UP000070700"/>
    </source>
</evidence>
<dbReference type="RefSeq" id="XP_018075355.1">
    <property type="nucleotide sequence ID" value="XM_018214339.1"/>
</dbReference>
<feature type="compositionally biased region" description="Polar residues" evidence="1">
    <location>
        <begin position="91"/>
        <end position="100"/>
    </location>
</feature>
<sequence>MLTSTIPSRTRSLRKPSDAGTKYDRSYAGNQNEQTAPARPERASQSPSRLPVKPPTRITRSTSTTARPPSATGSTTSNGSMRPPPPRANISKPTTTGGLQRSNSNRRPSTSSQVEPEPVKKDRSRPPITISRHIRNSSATSFSTSQQQPPGHSRTRSSSTLTNSTSTNLPPPSNRSSVIEPKVQPQPEPQLRRPAFSTLQQHFSPAKSLAPKPHPAAFLAPPSPSKLPSNIAISAETAKLQNELLQLHLLHKDAGRVDQEWRASAKRKLGARFHSVVDKNDELVALEVQETGKINAAALRSWHDQGGWGLDEKVQVLSEVSSGLWNIGDSGGRYARVVRRFERWLRRTQEILERREHDVHGDVVFLEELDPAWKDDCSVIGRKLELWRDQMRDLGQPEPGSSLGQVVEGCRHLVKGMLMELEVMVQIERDAMAREVEWIKSMNGDVSDDDDTPVAGAIWRSG</sequence>
<gene>
    <name evidence="2" type="ORF">LY89DRAFT_681634</name>
</gene>
<keyword evidence="3" id="KW-1185">Reference proteome</keyword>
<dbReference type="EMBL" id="KQ947408">
    <property type="protein sequence ID" value="KUJ21000.1"/>
    <property type="molecule type" value="Genomic_DNA"/>
</dbReference>
<evidence type="ECO:0008006" key="4">
    <source>
        <dbReference type="Google" id="ProtNLM"/>
    </source>
</evidence>
<evidence type="ECO:0000256" key="1">
    <source>
        <dbReference type="SAM" id="MobiDB-lite"/>
    </source>
</evidence>
<proteinExistence type="predicted"/>
<feature type="compositionally biased region" description="Polar residues" evidence="1">
    <location>
        <begin position="1"/>
        <end position="10"/>
    </location>
</feature>
<feature type="compositionally biased region" description="Low complexity" evidence="1">
    <location>
        <begin position="55"/>
        <end position="77"/>
    </location>
</feature>
<reference evidence="2 3" key="1">
    <citation type="submission" date="2015-10" db="EMBL/GenBank/DDBJ databases">
        <title>Full genome of DAOMC 229536 Phialocephala scopiformis, a fungal endophyte of spruce producing the potent anti-insectan compound rugulosin.</title>
        <authorList>
            <consortium name="DOE Joint Genome Institute"/>
            <person name="Walker A.K."/>
            <person name="Frasz S.L."/>
            <person name="Seifert K.A."/>
            <person name="Miller J.D."/>
            <person name="Mondo S.J."/>
            <person name="Labutti K."/>
            <person name="Lipzen A."/>
            <person name="Dockter R."/>
            <person name="Kennedy M."/>
            <person name="Grigoriev I.V."/>
            <person name="Spatafora J.W."/>
        </authorList>
    </citation>
    <scope>NUCLEOTIDE SEQUENCE [LARGE SCALE GENOMIC DNA]</scope>
    <source>
        <strain evidence="2 3">CBS 120377</strain>
    </source>
</reference>
<protein>
    <recommendedName>
        <fullName evidence="4">AGA1 A-agglutinin anchor subunit</fullName>
    </recommendedName>
</protein>
<dbReference type="AlphaFoldDB" id="A0A194XL87"/>
<dbReference type="OrthoDB" id="5429993at2759"/>